<dbReference type="Pfam" id="PF00561">
    <property type="entry name" value="Abhydrolase_1"/>
    <property type="match status" value="1"/>
</dbReference>
<dbReference type="Gene3D" id="3.40.50.1820">
    <property type="entry name" value="alpha/beta hydrolase"/>
    <property type="match status" value="1"/>
</dbReference>
<keyword evidence="4" id="KW-1185">Reference proteome</keyword>
<dbReference type="InterPro" id="IPR000073">
    <property type="entry name" value="AB_hydrolase_1"/>
</dbReference>
<feature type="transmembrane region" description="Helical" evidence="1">
    <location>
        <begin position="36"/>
        <end position="61"/>
    </location>
</feature>
<keyword evidence="1" id="KW-0472">Membrane</keyword>
<dbReference type="RefSeq" id="WP_125080963.1">
    <property type="nucleotide sequence ID" value="NZ_CP034248.1"/>
</dbReference>
<name>A0A3Q8S8C1_9BACL</name>
<dbReference type="PANTHER" id="PTHR12277:SF81">
    <property type="entry name" value="PROTEIN ABHD13"/>
    <property type="match status" value="1"/>
</dbReference>
<dbReference type="KEGG" id="plen:EIM92_00290"/>
<evidence type="ECO:0000313" key="3">
    <source>
        <dbReference type="EMBL" id="AZK44826.1"/>
    </source>
</evidence>
<keyword evidence="3" id="KW-0378">Hydrolase</keyword>
<accession>A0A3Q8S8C1</accession>
<sequence>MSPTTGSDLPLNSGLKDTPSPAIDVLTTRNVSLKHIIIALLLSSLFFLLFCFVVLHGYIAWVLSNPNVAPLYSNPKLSKNLAYEDVHFPAADGSRMMQGWYIPADDSRKTIVFSHGYGANREEPWVPMYDLAHYANGLNYNVLMFDYGFAAQKSKEVATGGKKEAEQLLGAINLAKQRGAEEIVIWGFSMGAGTALQAALSSDDINGMILDSTFLLEPDTMYHNIRQHIDLPRRPSLEIIGLLLPVLNGTSMRQIPYTEVKSKDYPFPTLFIHGTEDEKAPYPIAEKLAENQTNEASGVWIVEGALHEMIFREHPKDYLRKVSEFLSRIQTSKTKK</sequence>
<evidence type="ECO:0000256" key="1">
    <source>
        <dbReference type="SAM" id="Phobius"/>
    </source>
</evidence>
<reference evidence="3 4" key="1">
    <citation type="submission" date="2018-11" db="EMBL/GenBank/DDBJ databases">
        <title>Genome sequencing of Paenibacillus lentus DSM25539(T).</title>
        <authorList>
            <person name="Kook J.-K."/>
            <person name="Park S.-N."/>
            <person name="Lim Y.K."/>
        </authorList>
    </citation>
    <scope>NUCLEOTIDE SEQUENCE [LARGE SCALE GENOMIC DNA]</scope>
    <source>
        <strain evidence="3 4">DSM 25539</strain>
    </source>
</reference>
<dbReference type="Proteomes" id="UP000273145">
    <property type="component" value="Chromosome"/>
</dbReference>
<dbReference type="SUPFAM" id="SSF53474">
    <property type="entry name" value="alpha/beta-Hydrolases"/>
    <property type="match status" value="1"/>
</dbReference>
<protein>
    <submittedName>
        <fullName evidence="3">Alpha/beta hydrolase</fullName>
    </submittedName>
</protein>
<evidence type="ECO:0000313" key="4">
    <source>
        <dbReference type="Proteomes" id="UP000273145"/>
    </source>
</evidence>
<keyword evidence="1" id="KW-0812">Transmembrane</keyword>
<dbReference type="PANTHER" id="PTHR12277">
    <property type="entry name" value="ALPHA/BETA HYDROLASE DOMAIN-CONTAINING PROTEIN"/>
    <property type="match status" value="1"/>
</dbReference>
<organism evidence="3 4">
    <name type="scientific">Paenibacillus lentus</name>
    <dbReference type="NCBI Taxonomy" id="1338368"/>
    <lineage>
        <taxon>Bacteria</taxon>
        <taxon>Bacillati</taxon>
        <taxon>Bacillota</taxon>
        <taxon>Bacilli</taxon>
        <taxon>Bacillales</taxon>
        <taxon>Paenibacillaceae</taxon>
        <taxon>Paenibacillus</taxon>
    </lineage>
</organism>
<feature type="domain" description="AB hydrolase-1" evidence="2">
    <location>
        <begin position="110"/>
        <end position="222"/>
    </location>
</feature>
<gene>
    <name evidence="3" type="ORF">EIM92_00290</name>
</gene>
<keyword evidence="1" id="KW-1133">Transmembrane helix</keyword>
<proteinExistence type="predicted"/>
<dbReference type="AlphaFoldDB" id="A0A3Q8S8C1"/>
<dbReference type="InterPro" id="IPR029058">
    <property type="entry name" value="AB_hydrolase_fold"/>
</dbReference>
<dbReference type="OrthoDB" id="9776685at2"/>
<dbReference type="GO" id="GO:0016787">
    <property type="term" value="F:hydrolase activity"/>
    <property type="evidence" value="ECO:0007669"/>
    <property type="project" value="UniProtKB-KW"/>
</dbReference>
<evidence type="ECO:0000259" key="2">
    <source>
        <dbReference type="Pfam" id="PF00561"/>
    </source>
</evidence>
<dbReference type="EMBL" id="CP034248">
    <property type="protein sequence ID" value="AZK44826.1"/>
    <property type="molecule type" value="Genomic_DNA"/>
</dbReference>